<proteinExistence type="predicted"/>
<accession>W6QGV8</accession>
<organism evidence="1 2">
    <name type="scientific">Penicillium roqueforti (strain FM164)</name>
    <dbReference type="NCBI Taxonomy" id="1365484"/>
    <lineage>
        <taxon>Eukaryota</taxon>
        <taxon>Fungi</taxon>
        <taxon>Dikarya</taxon>
        <taxon>Ascomycota</taxon>
        <taxon>Pezizomycotina</taxon>
        <taxon>Eurotiomycetes</taxon>
        <taxon>Eurotiomycetidae</taxon>
        <taxon>Eurotiales</taxon>
        <taxon>Aspergillaceae</taxon>
        <taxon>Penicillium</taxon>
    </lineage>
</organism>
<keyword evidence="2" id="KW-1185">Reference proteome</keyword>
<evidence type="ECO:0000313" key="1">
    <source>
        <dbReference type="EMBL" id="CDM36063.1"/>
    </source>
</evidence>
<dbReference type="EMBL" id="HG792018">
    <property type="protein sequence ID" value="CDM36063.1"/>
    <property type="molecule type" value="Genomic_DNA"/>
</dbReference>
<sequence>MANPTEPNEPKYDTVTIFDEFNDPERRSMVELMIRRSPSLHQICWCSGASTTIDGVIRVTVDSTSHCRDARSRG</sequence>
<reference evidence="1" key="1">
    <citation type="journal article" date="2014" name="Nat. Commun.">
        <title>Multiple recent horizontal transfers of a large genomic region in cheese making fungi.</title>
        <authorList>
            <person name="Cheeseman K."/>
            <person name="Ropars J."/>
            <person name="Renault P."/>
            <person name="Dupont J."/>
            <person name="Gouzy J."/>
            <person name="Branca A."/>
            <person name="Abraham A.L."/>
            <person name="Ceppi M."/>
            <person name="Conseiller E."/>
            <person name="Debuchy R."/>
            <person name="Malagnac F."/>
            <person name="Goarin A."/>
            <person name="Silar P."/>
            <person name="Lacoste S."/>
            <person name="Sallet E."/>
            <person name="Bensimon A."/>
            <person name="Giraud T."/>
            <person name="Brygoo Y."/>
        </authorList>
    </citation>
    <scope>NUCLEOTIDE SEQUENCE [LARGE SCALE GENOMIC DNA]</scope>
    <source>
        <strain evidence="1">FM164</strain>
    </source>
</reference>
<gene>
    <name evidence="1" type="ORF">PROQFM164_S04g000944</name>
</gene>
<name>W6QGV8_PENRF</name>
<dbReference type="Proteomes" id="UP000030686">
    <property type="component" value="Unassembled WGS sequence"/>
</dbReference>
<protein>
    <submittedName>
        <fullName evidence="1">Genomic scaffold, ProqFM164S04</fullName>
    </submittedName>
</protein>
<evidence type="ECO:0000313" key="2">
    <source>
        <dbReference type="Proteomes" id="UP000030686"/>
    </source>
</evidence>
<dbReference type="AlphaFoldDB" id="W6QGV8"/>